<dbReference type="Proteomes" id="UP000183469">
    <property type="component" value="Unassembled WGS sequence"/>
</dbReference>
<evidence type="ECO:0000313" key="2">
    <source>
        <dbReference type="EMBL" id="SDZ88943.1"/>
    </source>
</evidence>
<dbReference type="PANTHER" id="PTHR32026:SF10">
    <property type="entry name" value="METHYLTRANSFERASE-LIKE PROTEIN 24-RELATED"/>
    <property type="match status" value="1"/>
</dbReference>
<dbReference type="OrthoDB" id="5180856at2"/>
<dbReference type="NCBIfam" id="TIGR01444">
    <property type="entry name" value="fkbM_fam"/>
    <property type="match status" value="1"/>
</dbReference>
<proteinExistence type="predicted"/>
<name>A0A1H3WP83_SELRU</name>
<sequence length="248" mass="29054">MCDLRKRIHIFLDYIYRLRMRKYIKLDYDINVSVKYYGNTYGGFNVCTDFMPKEGGVIYSFGVGEDLSFSQEMLREYDVDIFAFDPTPKAVDYSKSHEIYSDERFHFYSVGLSDKDEFTKFYLPCNKDYVSGSSCMRKGLSSEYITVEMKCLDTLVKELGHSHINILKMDIEGSEFKFVEGLRDKCTLKKLQIDQICLEVHNRFIKDGNLKLKQMDEILHDMGFKLVSMSSRVEELTYVSEKLLNSRV</sequence>
<dbReference type="GO" id="GO:0032259">
    <property type="term" value="P:methylation"/>
    <property type="evidence" value="ECO:0007669"/>
    <property type="project" value="UniProtKB-KW"/>
</dbReference>
<keyword evidence="2" id="KW-0489">Methyltransferase</keyword>
<dbReference type="Gene3D" id="3.40.50.150">
    <property type="entry name" value="Vaccinia Virus protein VP39"/>
    <property type="match status" value="1"/>
</dbReference>
<protein>
    <submittedName>
        <fullName evidence="2">Methyltransferase, FkbM family</fullName>
    </submittedName>
</protein>
<feature type="domain" description="Methyltransferase FkbM" evidence="1">
    <location>
        <begin position="79"/>
        <end position="226"/>
    </location>
</feature>
<dbReference type="InterPro" id="IPR026913">
    <property type="entry name" value="METTL24"/>
</dbReference>
<dbReference type="PANTHER" id="PTHR32026">
    <property type="entry name" value="METHYLTRANSFERASE-LIKE PROTEIN 24"/>
    <property type="match status" value="1"/>
</dbReference>
<dbReference type="InterPro" id="IPR029063">
    <property type="entry name" value="SAM-dependent_MTases_sf"/>
</dbReference>
<dbReference type="EMBL" id="FNQG01000004">
    <property type="protein sequence ID" value="SDZ88943.1"/>
    <property type="molecule type" value="Genomic_DNA"/>
</dbReference>
<gene>
    <name evidence="2" type="ORF">SAMN05660648_01077</name>
</gene>
<dbReference type="InterPro" id="IPR006342">
    <property type="entry name" value="FkbM_mtfrase"/>
</dbReference>
<dbReference type="Pfam" id="PF05050">
    <property type="entry name" value="Methyltransf_21"/>
    <property type="match status" value="1"/>
</dbReference>
<evidence type="ECO:0000313" key="3">
    <source>
        <dbReference type="Proteomes" id="UP000183469"/>
    </source>
</evidence>
<organism evidence="2 3">
    <name type="scientific">Selenomonas ruminantium</name>
    <dbReference type="NCBI Taxonomy" id="971"/>
    <lineage>
        <taxon>Bacteria</taxon>
        <taxon>Bacillati</taxon>
        <taxon>Bacillota</taxon>
        <taxon>Negativicutes</taxon>
        <taxon>Selenomonadales</taxon>
        <taxon>Selenomonadaceae</taxon>
        <taxon>Selenomonas</taxon>
    </lineage>
</organism>
<keyword evidence="2" id="KW-0808">Transferase</keyword>
<dbReference type="AlphaFoldDB" id="A0A1H3WP83"/>
<accession>A0A1H3WP83</accession>
<dbReference type="SUPFAM" id="SSF53335">
    <property type="entry name" value="S-adenosyl-L-methionine-dependent methyltransferases"/>
    <property type="match status" value="1"/>
</dbReference>
<dbReference type="RefSeq" id="WP_074671447.1">
    <property type="nucleotide sequence ID" value="NZ_FNQG01000004.1"/>
</dbReference>
<reference evidence="2 3" key="1">
    <citation type="submission" date="2016-10" db="EMBL/GenBank/DDBJ databases">
        <authorList>
            <person name="de Groot N.N."/>
        </authorList>
    </citation>
    <scope>NUCLEOTIDE SEQUENCE [LARGE SCALE GENOMIC DNA]</scope>
    <source>
        <strain evidence="2 3">DSM 2872</strain>
    </source>
</reference>
<evidence type="ECO:0000259" key="1">
    <source>
        <dbReference type="Pfam" id="PF05050"/>
    </source>
</evidence>
<dbReference type="GO" id="GO:0008168">
    <property type="term" value="F:methyltransferase activity"/>
    <property type="evidence" value="ECO:0007669"/>
    <property type="project" value="UniProtKB-KW"/>
</dbReference>